<dbReference type="InterPro" id="IPR017945">
    <property type="entry name" value="DHBP_synth_RibB-like_a/b_dom"/>
</dbReference>
<comment type="caution">
    <text evidence="2">The sequence shown here is derived from an EMBL/GenBank/DDBJ whole genome shotgun (WGS) entry which is preliminary data.</text>
</comment>
<reference evidence="2 3" key="1">
    <citation type="submission" date="2024-07" db="EMBL/GenBank/DDBJ databases">
        <authorList>
            <person name="Lee S."/>
            <person name="Kang M."/>
        </authorList>
    </citation>
    <scope>NUCLEOTIDE SEQUENCE [LARGE SCALE GENOMIC DNA]</scope>
    <source>
        <strain evidence="2 3">DS6</strain>
    </source>
</reference>
<accession>A0ABV3SX36</accession>
<keyword evidence="3" id="KW-1185">Reference proteome</keyword>
<evidence type="ECO:0000259" key="1">
    <source>
        <dbReference type="PROSITE" id="PS51163"/>
    </source>
</evidence>
<dbReference type="SUPFAM" id="SSF55821">
    <property type="entry name" value="YrdC/RibB"/>
    <property type="match status" value="1"/>
</dbReference>
<dbReference type="InterPro" id="IPR006070">
    <property type="entry name" value="Sua5-like_dom"/>
</dbReference>
<evidence type="ECO:0000313" key="3">
    <source>
        <dbReference type="Proteomes" id="UP001556631"/>
    </source>
</evidence>
<gene>
    <name evidence="2" type="ORF">AB3X52_05195</name>
</gene>
<feature type="domain" description="YrdC-like" evidence="1">
    <location>
        <begin position="12"/>
        <end position="204"/>
    </location>
</feature>
<proteinExistence type="predicted"/>
<dbReference type="Pfam" id="PF01300">
    <property type="entry name" value="Sua5_yciO_yrdC"/>
    <property type="match status" value="1"/>
</dbReference>
<dbReference type="Proteomes" id="UP001556631">
    <property type="component" value="Unassembled WGS sequence"/>
</dbReference>
<protein>
    <submittedName>
        <fullName evidence="2">Sua5/YciO/YrdC/YwlC family protein</fullName>
    </submittedName>
</protein>
<dbReference type="RefSeq" id="WP_367991980.1">
    <property type="nucleotide sequence ID" value="NZ_JBFPJR010000006.1"/>
</dbReference>
<dbReference type="EMBL" id="JBFPJR010000006">
    <property type="protein sequence ID" value="MEX0427009.1"/>
    <property type="molecule type" value="Genomic_DNA"/>
</dbReference>
<sequence>MQDGPTAYPDELPGVARACDMLAAGQALVVPNPPPMTYGVVATQAWEVNAVKGRPVDQNVAVSLHDPSEWAAVVPSLDLPSRALDGVVSLLGQRLSLLLPVRADRPPPRWVAPAVRAGQLAAFDGRWSPTAAIWDRFPRLFGSSANHTGWPPAATAQEARIALGHECEVIDGGPFDLESSSRRASTLVGVGRDGRLRLHRRGAQDQSWSSPGGYLAHLAAVAGMSVAESPEDPG</sequence>
<name>A0ABV3SX36_9ACTN</name>
<organism evidence="2 3">
    <name type="scientific">Nocardioides eburneus</name>
    <dbReference type="NCBI Taxonomy" id="3231482"/>
    <lineage>
        <taxon>Bacteria</taxon>
        <taxon>Bacillati</taxon>
        <taxon>Actinomycetota</taxon>
        <taxon>Actinomycetes</taxon>
        <taxon>Propionibacteriales</taxon>
        <taxon>Nocardioidaceae</taxon>
        <taxon>Nocardioides</taxon>
    </lineage>
</organism>
<dbReference type="Gene3D" id="3.90.870.10">
    <property type="entry name" value="DHBP synthase"/>
    <property type="match status" value="1"/>
</dbReference>
<dbReference type="PROSITE" id="PS51163">
    <property type="entry name" value="YRDC"/>
    <property type="match status" value="1"/>
</dbReference>
<evidence type="ECO:0000313" key="2">
    <source>
        <dbReference type="EMBL" id="MEX0427009.1"/>
    </source>
</evidence>